<dbReference type="KEGG" id="dpp:DICPUDRAFT_87942"/>
<dbReference type="Pfam" id="PF13639">
    <property type="entry name" value="zf-RING_2"/>
    <property type="match status" value="1"/>
</dbReference>
<keyword evidence="1" id="KW-0479">Metal-binding</keyword>
<dbReference type="GO" id="GO:0008270">
    <property type="term" value="F:zinc ion binding"/>
    <property type="evidence" value="ECO:0007669"/>
    <property type="project" value="UniProtKB-KW"/>
</dbReference>
<organism evidence="6 7">
    <name type="scientific">Dictyostelium purpureum</name>
    <name type="common">Slime mold</name>
    <dbReference type="NCBI Taxonomy" id="5786"/>
    <lineage>
        <taxon>Eukaryota</taxon>
        <taxon>Amoebozoa</taxon>
        <taxon>Evosea</taxon>
        <taxon>Eumycetozoa</taxon>
        <taxon>Dictyostelia</taxon>
        <taxon>Dictyosteliales</taxon>
        <taxon>Dictyosteliaceae</taxon>
        <taxon>Dictyostelium</taxon>
    </lineage>
</organism>
<dbReference type="eggNOG" id="ENOG502SFHS">
    <property type="taxonomic scope" value="Eukaryota"/>
</dbReference>
<dbReference type="EMBL" id="GL871066">
    <property type="protein sequence ID" value="EGC35248.1"/>
    <property type="molecule type" value="Genomic_DNA"/>
</dbReference>
<dbReference type="PROSITE" id="PS50089">
    <property type="entry name" value="ZF_RING_2"/>
    <property type="match status" value="1"/>
</dbReference>
<feature type="domain" description="RING-type" evidence="5">
    <location>
        <begin position="8"/>
        <end position="47"/>
    </location>
</feature>
<evidence type="ECO:0000313" key="6">
    <source>
        <dbReference type="EMBL" id="EGC35248.1"/>
    </source>
</evidence>
<reference evidence="7" key="1">
    <citation type="journal article" date="2011" name="Genome Biol.">
        <title>Comparative genomics of the social amoebae Dictyostelium discoideum and Dictyostelium purpureum.</title>
        <authorList>
            <consortium name="US DOE Joint Genome Institute (JGI-PGF)"/>
            <person name="Sucgang R."/>
            <person name="Kuo A."/>
            <person name="Tian X."/>
            <person name="Salerno W."/>
            <person name="Parikh A."/>
            <person name="Feasley C.L."/>
            <person name="Dalin E."/>
            <person name="Tu H."/>
            <person name="Huang E."/>
            <person name="Barry K."/>
            <person name="Lindquist E."/>
            <person name="Shapiro H."/>
            <person name="Bruce D."/>
            <person name="Schmutz J."/>
            <person name="Salamov A."/>
            <person name="Fey P."/>
            <person name="Gaudet P."/>
            <person name="Anjard C."/>
            <person name="Babu M.M."/>
            <person name="Basu S."/>
            <person name="Bushmanova Y."/>
            <person name="van der Wel H."/>
            <person name="Katoh-Kurasawa M."/>
            <person name="Dinh C."/>
            <person name="Coutinho P.M."/>
            <person name="Saito T."/>
            <person name="Elias M."/>
            <person name="Schaap P."/>
            <person name="Kay R.R."/>
            <person name="Henrissat B."/>
            <person name="Eichinger L."/>
            <person name="Rivero F."/>
            <person name="Putnam N.H."/>
            <person name="West C.M."/>
            <person name="Loomis W.F."/>
            <person name="Chisholm R.L."/>
            <person name="Shaulsky G."/>
            <person name="Strassmann J.E."/>
            <person name="Queller D.C."/>
            <person name="Kuspa A."/>
            <person name="Grigoriev I.V."/>
        </authorList>
    </citation>
    <scope>NUCLEOTIDE SEQUENCE [LARGE SCALE GENOMIC DNA]</scope>
    <source>
        <strain evidence="7">QSDP1</strain>
    </source>
</reference>
<dbReference type="AlphaFoldDB" id="F0ZLD0"/>
<dbReference type="OrthoDB" id="365379at2759"/>
<evidence type="ECO:0000313" key="7">
    <source>
        <dbReference type="Proteomes" id="UP000001064"/>
    </source>
</evidence>
<keyword evidence="3" id="KW-0862">Zinc</keyword>
<keyword evidence="7" id="KW-1185">Reference proteome</keyword>
<dbReference type="InterPro" id="IPR001841">
    <property type="entry name" value="Znf_RING"/>
</dbReference>
<accession>F0ZLD0</accession>
<dbReference type="VEuPathDB" id="AmoebaDB:DICPUDRAFT_87942"/>
<dbReference type="Gene3D" id="3.30.40.10">
    <property type="entry name" value="Zinc/RING finger domain, C3HC4 (zinc finger)"/>
    <property type="match status" value="1"/>
</dbReference>
<evidence type="ECO:0000256" key="4">
    <source>
        <dbReference type="PROSITE-ProRule" id="PRU00175"/>
    </source>
</evidence>
<proteinExistence type="predicted"/>
<keyword evidence="2 4" id="KW-0863">Zinc-finger</keyword>
<dbReference type="Proteomes" id="UP000001064">
    <property type="component" value="Unassembled WGS sequence"/>
</dbReference>
<name>F0ZLD0_DICPU</name>
<sequence length="247" mass="29143">MDTIEQNCCFCLSAITQPTRNKQCSHIYCFECIDNWIKTKDECPICKSKINELITIDDNGKERTIAVEEPKKPSPDSVEVDLACLDNRFFLEETQKLLSISHSIVLQMESLMSTEKKVYYTPTMSPQDTERLNTITDRLYTLQKDLENYENAFDPEDLLSTFYIFETTLTDLKEKYLSEFLNKNKLKYSNSKKKNHHHYINEDDDEDYDEDEYIYDDDDIEESLYNQIESNNNNNTNSNNNKNKLKF</sequence>
<dbReference type="PROSITE" id="PS00518">
    <property type="entry name" value="ZF_RING_1"/>
    <property type="match status" value="1"/>
</dbReference>
<protein>
    <recommendedName>
        <fullName evidence="5">RING-type domain-containing protein</fullName>
    </recommendedName>
</protein>
<evidence type="ECO:0000259" key="5">
    <source>
        <dbReference type="PROSITE" id="PS50089"/>
    </source>
</evidence>
<dbReference type="SMART" id="SM00184">
    <property type="entry name" value="RING"/>
    <property type="match status" value="1"/>
</dbReference>
<dbReference type="InterPro" id="IPR013083">
    <property type="entry name" value="Znf_RING/FYVE/PHD"/>
</dbReference>
<dbReference type="RefSeq" id="XP_003288235.1">
    <property type="nucleotide sequence ID" value="XM_003288187.1"/>
</dbReference>
<evidence type="ECO:0000256" key="1">
    <source>
        <dbReference type="ARBA" id="ARBA00022723"/>
    </source>
</evidence>
<dbReference type="GeneID" id="10501640"/>
<evidence type="ECO:0000256" key="2">
    <source>
        <dbReference type="ARBA" id="ARBA00022771"/>
    </source>
</evidence>
<dbReference type="SUPFAM" id="SSF57850">
    <property type="entry name" value="RING/U-box"/>
    <property type="match status" value="1"/>
</dbReference>
<dbReference type="OMA" id="YENAFDP"/>
<dbReference type="STRING" id="5786.F0ZLD0"/>
<evidence type="ECO:0000256" key="3">
    <source>
        <dbReference type="ARBA" id="ARBA00022833"/>
    </source>
</evidence>
<gene>
    <name evidence="6" type="ORF">DICPUDRAFT_87942</name>
</gene>
<dbReference type="InParanoid" id="F0ZLD0"/>
<dbReference type="InterPro" id="IPR017907">
    <property type="entry name" value="Znf_RING_CS"/>
</dbReference>